<proteinExistence type="predicted"/>
<dbReference type="PANTHER" id="PTHR42718:SF46">
    <property type="entry name" value="BLR6921 PROTEIN"/>
    <property type="match status" value="1"/>
</dbReference>
<keyword evidence="5 7" id="KW-1133">Transmembrane helix</keyword>
<dbReference type="EMBL" id="PDJE01000001">
    <property type="protein sequence ID" value="PFG31952.1"/>
    <property type="molecule type" value="Genomic_DNA"/>
</dbReference>
<feature type="transmembrane region" description="Helical" evidence="7">
    <location>
        <begin position="352"/>
        <end position="372"/>
    </location>
</feature>
<dbReference type="Gene3D" id="1.20.1720.10">
    <property type="entry name" value="Multidrug resistance protein D"/>
    <property type="match status" value="1"/>
</dbReference>
<evidence type="ECO:0000256" key="2">
    <source>
        <dbReference type="ARBA" id="ARBA00022448"/>
    </source>
</evidence>
<dbReference type="GO" id="GO:0005886">
    <property type="term" value="C:plasma membrane"/>
    <property type="evidence" value="ECO:0007669"/>
    <property type="project" value="UniProtKB-SubCell"/>
</dbReference>
<dbReference type="InterPro" id="IPR036259">
    <property type="entry name" value="MFS_trans_sf"/>
</dbReference>
<keyword evidence="2" id="KW-0813">Transport</keyword>
<dbReference type="GO" id="GO:0022857">
    <property type="term" value="F:transmembrane transporter activity"/>
    <property type="evidence" value="ECO:0007669"/>
    <property type="project" value="InterPro"/>
</dbReference>
<feature type="transmembrane region" description="Helical" evidence="7">
    <location>
        <begin position="196"/>
        <end position="215"/>
    </location>
</feature>
<evidence type="ECO:0000313" key="9">
    <source>
        <dbReference type="EMBL" id="PFG31952.1"/>
    </source>
</evidence>
<reference evidence="9 10" key="1">
    <citation type="submission" date="2017-10" db="EMBL/GenBank/DDBJ databases">
        <title>Sequencing the genomes of 1000 actinobacteria strains.</title>
        <authorList>
            <person name="Klenk H.-P."/>
        </authorList>
    </citation>
    <scope>NUCLEOTIDE SEQUENCE [LARGE SCALE GENOMIC DNA]</scope>
    <source>
        <strain evidence="9 10">DSM 21798</strain>
    </source>
</reference>
<dbReference type="Gene3D" id="1.20.1250.20">
    <property type="entry name" value="MFS general substrate transporter like domains"/>
    <property type="match status" value="1"/>
</dbReference>
<comment type="caution">
    <text evidence="9">The sequence shown here is derived from an EMBL/GenBank/DDBJ whole genome shotgun (WGS) entry which is preliminary data.</text>
</comment>
<dbReference type="Pfam" id="PF07690">
    <property type="entry name" value="MFS_1"/>
    <property type="match status" value="2"/>
</dbReference>
<dbReference type="AlphaFoldDB" id="A0A2A9E163"/>
<keyword evidence="10" id="KW-1185">Reference proteome</keyword>
<feature type="transmembrane region" description="Helical" evidence="7">
    <location>
        <begin position="265"/>
        <end position="286"/>
    </location>
</feature>
<feature type="transmembrane region" description="Helical" evidence="7">
    <location>
        <begin position="76"/>
        <end position="96"/>
    </location>
</feature>
<evidence type="ECO:0000256" key="5">
    <source>
        <dbReference type="ARBA" id="ARBA00022989"/>
    </source>
</evidence>
<feature type="transmembrane region" description="Helical" evidence="7">
    <location>
        <begin position="430"/>
        <end position="453"/>
    </location>
</feature>
<feature type="transmembrane region" description="Helical" evidence="7">
    <location>
        <begin position="292"/>
        <end position="311"/>
    </location>
</feature>
<dbReference type="PANTHER" id="PTHR42718">
    <property type="entry name" value="MAJOR FACILITATOR SUPERFAMILY MULTIDRUG TRANSPORTER MFSC"/>
    <property type="match status" value="1"/>
</dbReference>
<dbReference type="Proteomes" id="UP000221369">
    <property type="component" value="Unassembled WGS sequence"/>
</dbReference>
<dbReference type="InterPro" id="IPR020846">
    <property type="entry name" value="MFS_dom"/>
</dbReference>
<evidence type="ECO:0000256" key="7">
    <source>
        <dbReference type="SAM" id="Phobius"/>
    </source>
</evidence>
<feature type="domain" description="Major facilitator superfamily (MFS) profile" evidence="8">
    <location>
        <begin position="11"/>
        <end position="456"/>
    </location>
</feature>
<feature type="transmembrane region" description="Helical" evidence="7">
    <location>
        <begin position="221"/>
        <end position="244"/>
    </location>
</feature>
<dbReference type="SUPFAM" id="SSF103473">
    <property type="entry name" value="MFS general substrate transporter"/>
    <property type="match status" value="1"/>
</dbReference>
<feature type="transmembrane region" description="Helical" evidence="7">
    <location>
        <begin position="163"/>
        <end position="184"/>
    </location>
</feature>
<dbReference type="InterPro" id="IPR011701">
    <property type="entry name" value="MFS"/>
</dbReference>
<keyword evidence="6 7" id="KW-0472">Membrane</keyword>
<dbReference type="RefSeq" id="WP_098408900.1">
    <property type="nucleotide sequence ID" value="NZ_PDJE01000001.1"/>
</dbReference>
<feature type="transmembrane region" description="Helical" evidence="7">
    <location>
        <begin position="135"/>
        <end position="157"/>
    </location>
</feature>
<evidence type="ECO:0000256" key="6">
    <source>
        <dbReference type="ARBA" id="ARBA00023136"/>
    </source>
</evidence>
<feature type="transmembrane region" description="Helical" evidence="7">
    <location>
        <begin position="102"/>
        <end position="123"/>
    </location>
</feature>
<evidence type="ECO:0000313" key="10">
    <source>
        <dbReference type="Proteomes" id="UP000221369"/>
    </source>
</evidence>
<feature type="transmembrane region" description="Helical" evidence="7">
    <location>
        <begin position="323"/>
        <end position="346"/>
    </location>
</feature>
<dbReference type="PROSITE" id="PS50850">
    <property type="entry name" value="MFS"/>
    <property type="match status" value="1"/>
</dbReference>
<protein>
    <submittedName>
        <fullName evidence="9">EmrB/QacA subfamily drug resistance transporter</fullName>
    </submittedName>
</protein>
<accession>A0A2A9E163</accession>
<organism evidence="9 10">
    <name type="scientific">Paramicrobacterium agarici</name>
    <dbReference type="NCBI Taxonomy" id="630514"/>
    <lineage>
        <taxon>Bacteria</taxon>
        <taxon>Bacillati</taxon>
        <taxon>Actinomycetota</taxon>
        <taxon>Actinomycetes</taxon>
        <taxon>Micrococcales</taxon>
        <taxon>Microbacteriaceae</taxon>
        <taxon>Paramicrobacterium</taxon>
    </lineage>
</organism>
<evidence type="ECO:0000256" key="4">
    <source>
        <dbReference type="ARBA" id="ARBA00022692"/>
    </source>
</evidence>
<comment type="subcellular location">
    <subcellularLocation>
        <location evidence="1">Cell membrane</location>
        <topology evidence="1">Multi-pass membrane protein</topology>
    </subcellularLocation>
</comment>
<gene>
    <name evidence="9" type="ORF">ATJ78_2935</name>
</gene>
<evidence type="ECO:0000256" key="3">
    <source>
        <dbReference type="ARBA" id="ARBA00022475"/>
    </source>
</evidence>
<sequence>MPRSQTLNRPLALLVAATFFMENLDGTIIQTAAPAMAADFGVRAVDINLAMTAYLLTLAVGVPASGWLADRFGTKRVFMAAIAVFTVASLLCAFSLTLPLLVAARVLQGLGGAMMVPVGRLAVLRVVDKSDLLDAMAYLTWPALLAPVIAPAIGGIFADTIGWNWIFLINIPLGAAAMIAAGRLVPAGEIAQRHPLDIVGFALLGVALAALVLGMEELGTSLVAALLLLALSIVAGVLGVWRMLRAAHPLLRFDSLRIATFRVGNVGGGVYRLLISAAPFVFTLMFQEGFGWSASLAGILVVAVFAGNIMIKPATSPLIRRFGFRAVIVGSNLAGAAVYVWCAFLTQQTPLVVIAVALFLSGVFRSIGFSGYNSVQFADVEPEHTNEANTLASTMQQVATGLGIAVAALIVRITTGVADVVDPADVGLGYRWAFLVVAAMLLFPTIEAARLPAQAGAHVARR</sequence>
<evidence type="ECO:0000256" key="1">
    <source>
        <dbReference type="ARBA" id="ARBA00004651"/>
    </source>
</evidence>
<feature type="transmembrane region" description="Helical" evidence="7">
    <location>
        <begin position="398"/>
        <end position="418"/>
    </location>
</feature>
<name>A0A2A9E163_9MICO</name>
<keyword evidence="4 7" id="KW-0812">Transmembrane</keyword>
<evidence type="ECO:0000259" key="8">
    <source>
        <dbReference type="PROSITE" id="PS50850"/>
    </source>
</evidence>
<keyword evidence="3" id="KW-1003">Cell membrane</keyword>
<feature type="transmembrane region" description="Helical" evidence="7">
    <location>
        <begin position="47"/>
        <end position="69"/>
    </location>
</feature>